<dbReference type="EMBL" id="CAESAO010000064">
    <property type="protein sequence ID" value="CAB4343719.1"/>
    <property type="molecule type" value="Genomic_DNA"/>
</dbReference>
<evidence type="ECO:0000256" key="4">
    <source>
        <dbReference type="ARBA" id="ARBA00023136"/>
    </source>
</evidence>
<evidence type="ECO:0000256" key="5">
    <source>
        <dbReference type="SAM" id="Phobius"/>
    </source>
</evidence>
<evidence type="ECO:0000313" key="7">
    <source>
        <dbReference type="EMBL" id="CAB4343719.1"/>
    </source>
</evidence>
<feature type="transmembrane region" description="Helical" evidence="5">
    <location>
        <begin position="94"/>
        <end position="112"/>
    </location>
</feature>
<feature type="transmembrane region" description="Helical" evidence="5">
    <location>
        <begin position="117"/>
        <end position="135"/>
    </location>
</feature>
<keyword evidence="3 5" id="KW-1133">Transmembrane helix</keyword>
<dbReference type="Pfam" id="PF13515">
    <property type="entry name" value="FUSC_2"/>
    <property type="match status" value="1"/>
</dbReference>
<dbReference type="InterPro" id="IPR049453">
    <property type="entry name" value="Memb_transporter_dom"/>
</dbReference>
<evidence type="ECO:0000256" key="2">
    <source>
        <dbReference type="ARBA" id="ARBA00022692"/>
    </source>
</evidence>
<organism evidence="7">
    <name type="scientific">freshwater metagenome</name>
    <dbReference type="NCBI Taxonomy" id="449393"/>
    <lineage>
        <taxon>unclassified sequences</taxon>
        <taxon>metagenomes</taxon>
        <taxon>ecological metagenomes</taxon>
    </lineage>
</organism>
<keyword evidence="2 5" id="KW-0812">Transmembrane</keyword>
<feature type="domain" description="Integral membrane bound transporter" evidence="6">
    <location>
        <begin position="38"/>
        <end position="157"/>
    </location>
</feature>
<feature type="transmembrane region" description="Helical" evidence="5">
    <location>
        <begin position="21"/>
        <end position="39"/>
    </location>
</feature>
<sequence length="395" mass="41574">MLEMAIEKITLRERFDHLRAVAPRLALVALAAMVSYLVARYVVGHPHPFFAPISAVLVMGVTAGRTVKRALQLAFGVALGIAVADLMVRYTGVGAWQLGLVIFIVMCVVVFAGGDQLAVNQAAASGVLVAILAIPADPHGFSRLIDILVGSGVALIFTLVIFPLNPSRLAKDALHPALDQISIALRKIADALESGSSTQADSAVDAARALEHDVEPLRAAAALSDETSRLAVARRGQLSTVDRYAYAVEQVTRVQVSVVSLARGASGALRQGNTVPPTVIVGLRDLAESADHVAASVTDKKERDIARVAALRAATASSAALDHTRNLAVSIVVGQVRMIANDLLRATGMTLEQARHALHTKPGGDDDAVIPLEPHSHDLLGLHDEIEAARPRGEG</sequence>
<dbReference type="AlphaFoldDB" id="A0A6J5ZRM1"/>
<protein>
    <submittedName>
        <fullName evidence="7">Unannotated protein</fullName>
    </submittedName>
</protein>
<evidence type="ECO:0000256" key="3">
    <source>
        <dbReference type="ARBA" id="ARBA00022989"/>
    </source>
</evidence>
<proteinExistence type="predicted"/>
<dbReference type="GO" id="GO:0016020">
    <property type="term" value="C:membrane"/>
    <property type="evidence" value="ECO:0007669"/>
    <property type="project" value="UniProtKB-SubCell"/>
</dbReference>
<feature type="transmembrane region" description="Helical" evidence="5">
    <location>
        <begin position="45"/>
        <end position="63"/>
    </location>
</feature>
<feature type="transmembrane region" description="Helical" evidence="5">
    <location>
        <begin position="70"/>
        <end position="88"/>
    </location>
</feature>
<comment type="subcellular location">
    <subcellularLocation>
        <location evidence="1">Membrane</location>
        <topology evidence="1">Multi-pass membrane protein</topology>
    </subcellularLocation>
</comment>
<feature type="transmembrane region" description="Helical" evidence="5">
    <location>
        <begin position="141"/>
        <end position="162"/>
    </location>
</feature>
<accession>A0A6J5ZRM1</accession>
<name>A0A6J5ZRM1_9ZZZZ</name>
<evidence type="ECO:0000259" key="6">
    <source>
        <dbReference type="Pfam" id="PF13515"/>
    </source>
</evidence>
<evidence type="ECO:0000256" key="1">
    <source>
        <dbReference type="ARBA" id="ARBA00004141"/>
    </source>
</evidence>
<gene>
    <name evidence="7" type="ORF">UFOPK3522_00864</name>
</gene>
<reference evidence="7" key="1">
    <citation type="submission" date="2020-05" db="EMBL/GenBank/DDBJ databases">
        <authorList>
            <person name="Chiriac C."/>
            <person name="Salcher M."/>
            <person name="Ghai R."/>
            <person name="Kavagutti S V."/>
        </authorList>
    </citation>
    <scope>NUCLEOTIDE SEQUENCE</scope>
</reference>
<keyword evidence="4 5" id="KW-0472">Membrane</keyword>